<name>A0ABR6BGN4_9PSEU</name>
<evidence type="ECO:0000259" key="1">
    <source>
        <dbReference type="Pfam" id="PF04149"/>
    </source>
</evidence>
<sequence length="89" mass="9822">MTEETAPIYDDKSQVRGALDLTGAQWRVSRFAVPEDANVEIAEIEHTDGVTYTVMRNAAHPDGPVLVFTPGEWTAFIGGARLGEFEWGR</sequence>
<dbReference type="RefSeq" id="WP_025360609.1">
    <property type="nucleotide sequence ID" value="NZ_BAAABQ010000009.1"/>
</dbReference>
<dbReference type="Proteomes" id="UP000517916">
    <property type="component" value="Unassembled WGS sequence"/>
</dbReference>
<keyword evidence="3" id="KW-1185">Reference proteome</keyword>
<organism evidence="2 3">
    <name type="scientific">Kutzneria viridogrisea</name>
    <dbReference type="NCBI Taxonomy" id="47990"/>
    <lineage>
        <taxon>Bacteria</taxon>
        <taxon>Bacillati</taxon>
        <taxon>Actinomycetota</taxon>
        <taxon>Actinomycetes</taxon>
        <taxon>Pseudonocardiales</taxon>
        <taxon>Pseudonocardiaceae</taxon>
        <taxon>Kutzneria</taxon>
    </lineage>
</organism>
<feature type="domain" description="DUF397" evidence="1">
    <location>
        <begin position="24"/>
        <end position="81"/>
    </location>
</feature>
<gene>
    <name evidence="2" type="ORF">BC739_003247</name>
</gene>
<proteinExistence type="predicted"/>
<accession>A0ABR6BGN4</accession>
<dbReference type="Pfam" id="PF04149">
    <property type="entry name" value="DUF397"/>
    <property type="match status" value="1"/>
</dbReference>
<evidence type="ECO:0000313" key="2">
    <source>
        <dbReference type="EMBL" id="MBA8926048.1"/>
    </source>
</evidence>
<dbReference type="EMBL" id="JACJID010000002">
    <property type="protein sequence ID" value="MBA8926048.1"/>
    <property type="molecule type" value="Genomic_DNA"/>
</dbReference>
<dbReference type="InterPro" id="IPR007278">
    <property type="entry name" value="DUF397"/>
</dbReference>
<evidence type="ECO:0000313" key="3">
    <source>
        <dbReference type="Proteomes" id="UP000517916"/>
    </source>
</evidence>
<comment type="caution">
    <text evidence="2">The sequence shown here is derived from an EMBL/GenBank/DDBJ whole genome shotgun (WGS) entry which is preliminary data.</text>
</comment>
<reference evidence="2 3" key="1">
    <citation type="submission" date="2020-08" db="EMBL/GenBank/DDBJ databases">
        <title>Genomic Encyclopedia of Archaeal and Bacterial Type Strains, Phase II (KMG-II): from individual species to whole genera.</title>
        <authorList>
            <person name="Goeker M."/>
        </authorList>
    </citation>
    <scope>NUCLEOTIDE SEQUENCE [LARGE SCALE GENOMIC DNA]</scope>
    <source>
        <strain evidence="2 3">DSM 43850</strain>
    </source>
</reference>
<protein>
    <submittedName>
        <fullName evidence="2">HrpA-like RNA helicase</fullName>
    </submittedName>
</protein>